<dbReference type="Proteomes" id="UP000257109">
    <property type="component" value="Unassembled WGS sequence"/>
</dbReference>
<comment type="caution">
    <text evidence="1">The sequence shown here is derived from an EMBL/GenBank/DDBJ whole genome shotgun (WGS) entry which is preliminary data.</text>
</comment>
<gene>
    <name evidence="1" type="ORF">CR513_14908</name>
</gene>
<proteinExistence type="predicted"/>
<dbReference type="OrthoDB" id="2919534at2759"/>
<feature type="non-terminal residue" evidence="1">
    <location>
        <position position="1"/>
    </location>
</feature>
<name>A0A371HFY9_MUCPR</name>
<sequence>MVITIEIANFVVKKVSKAKICLYHEQLINFSGECVDTCRYIDLLTTFDDPSVLRTISVCYLVIEAEMSYNVLINYSILNTLGTIVSTPHLIIKFPFSNVQVVTVKEDQKMARQCYVDNLKVVTR</sequence>
<evidence type="ECO:0000313" key="1">
    <source>
        <dbReference type="EMBL" id="RDY01716.1"/>
    </source>
</evidence>
<organism evidence="1 2">
    <name type="scientific">Mucuna pruriens</name>
    <name type="common">Velvet bean</name>
    <name type="synonym">Dolichos pruriens</name>
    <dbReference type="NCBI Taxonomy" id="157652"/>
    <lineage>
        <taxon>Eukaryota</taxon>
        <taxon>Viridiplantae</taxon>
        <taxon>Streptophyta</taxon>
        <taxon>Embryophyta</taxon>
        <taxon>Tracheophyta</taxon>
        <taxon>Spermatophyta</taxon>
        <taxon>Magnoliopsida</taxon>
        <taxon>eudicotyledons</taxon>
        <taxon>Gunneridae</taxon>
        <taxon>Pentapetalae</taxon>
        <taxon>rosids</taxon>
        <taxon>fabids</taxon>
        <taxon>Fabales</taxon>
        <taxon>Fabaceae</taxon>
        <taxon>Papilionoideae</taxon>
        <taxon>50 kb inversion clade</taxon>
        <taxon>NPAAA clade</taxon>
        <taxon>indigoferoid/millettioid clade</taxon>
        <taxon>Phaseoleae</taxon>
        <taxon>Mucuna</taxon>
    </lineage>
</organism>
<dbReference type="AlphaFoldDB" id="A0A371HFY9"/>
<keyword evidence="2" id="KW-1185">Reference proteome</keyword>
<protein>
    <submittedName>
        <fullName evidence="1">Uncharacterized protein</fullName>
    </submittedName>
</protein>
<dbReference type="EMBL" id="QJKJ01002702">
    <property type="protein sequence ID" value="RDY01716.1"/>
    <property type="molecule type" value="Genomic_DNA"/>
</dbReference>
<reference evidence="1" key="1">
    <citation type="submission" date="2018-05" db="EMBL/GenBank/DDBJ databases">
        <title>Draft genome of Mucuna pruriens seed.</title>
        <authorList>
            <person name="Nnadi N.E."/>
            <person name="Vos R."/>
            <person name="Hasami M.H."/>
            <person name="Devisetty U.K."/>
            <person name="Aguiy J.C."/>
        </authorList>
    </citation>
    <scope>NUCLEOTIDE SEQUENCE [LARGE SCALE GENOMIC DNA]</scope>
    <source>
        <strain evidence="1">JCA_2017</strain>
    </source>
</reference>
<evidence type="ECO:0000313" key="2">
    <source>
        <dbReference type="Proteomes" id="UP000257109"/>
    </source>
</evidence>
<accession>A0A371HFY9</accession>